<organism evidence="2 3">
    <name type="scientific">candidate division Kazan bacterium</name>
    <dbReference type="NCBI Taxonomy" id="2202143"/>
    <lineage>
        <taxon>Bacteria</taxon>
        <taxon>Bacteria division Kazan-3B-28</taxon>
    </lineage>
</organism>
<comment type="caution">
    <text evidence="2">The sequence shown here is derived from an EMBL/GenBank/DDBJ whole genome shotgun (WGS) entry which is preliminary data.</text>
</comment>
<feature type="transmembrane region" description="Helical" evidence="1">
    <location>
        <begin position="232"/>
        <end position="253"/>
    </location>
</feature>
<evidence type="ECO:0000313" key="2">
    <source>
        <dbReference type="EMBL" id="RLC36878.1"/>
    </source>
</evidence>
<protein>
    <submittedName>
        <fullName evidence="2">Uncharacterized protein</fullName>
    </submittedName>
</protein>
<reference evidence="2 3" key="1">
    <citation type="submission" date="2018-06" db="EMBL/GenBank/DDBJ databases">
        <title>Extensive metabolic versatility and redundancy in microbially diverse, dynamic hydrothermal sediments.</title>
        <authorList>
            <person name="Dombrowski N."/>
            <person name="Teske A."/>
            <person name="Baker B.J."/>
        </authorList>
    </citation>
    <scope>NUCLEOTIDE SEQUENCE [LARGE SCALE GENOMIC DNA]</scope>
    <source>
        <strain evidence="2">B79_G16</strain>
    </source>
</reference>
<evidence type="ECO:0000313" key="3">
    <source>
        <dbReference type="Proteomes" id="UP000281261"/>
    </source>
</evidence>
<dbReference type="EMBL" id="QMNG01000023">
    <property type="protein sequence ID" value="RLC36878.1"/>
    <property type="molecule type" value="Genomic_DNA"/>
</dbReference>
<feature type="transmembrane region" description="Helical" evidence="1">
    <location>
        <begin position="206"/>
        <end position="226"/>
    </location>
</feature>
<keyword evidence="1" id="KW-0472">Membrane</keyword>
<keyword evidence="1" id="KW-1133">Transmembrane helix</keyword>
<feature type="transmembrane region" description="Helical" evidence="1">
    <location>
        <begin position="174"/>
        <end position="194"/>
    </location>
</feature>
<evidence type="ECO:0000256" key="1">
    <source>
        <dbReference type="SAM" id="Phobius"/>
    </source>
</evidence>
<name>A0A420ZC52_UNCK3</name>
<proteinExistence type="predicted"/>
<feature type="transmembrane region" description="Helical" evidence="1">
    <location>
        <begin position="148"/>
        <end position="168"/>
    </location>
</feature>
<feature type="transmembrane region" description="Helical" evidence="1">
    <location>
        <begin position="119"/>
        <end position="141"/>
    </location>
</feature>
<dbReference type="AlphaFoldDB" id="A0A420ZC52"/>
<keyword evidence="1" id="KW-0812">Transmembrane</keyword>
<accession>A0A420ZC52</accession>
<dbReference type="Proteomes" id="UP000281261">
    <property type="component" value="Unassembled WGS sequence"/>
</dbReference>
<sequence length="338" mass="36993">MRTIWIALRAVNYTDYAFRAAIRNLDKLKQKEMEQILLQRQLASATIRMGLMYATMGSMILSALFYMSKFSIEGSQFMASFQQKTERALGAIGEKVLRVLRPALELIMRLLDTIAENEALAQFIAILGITIGTILLVAGAAKVLMGAILYLKTVFMAGSVANSAYTISLFGMKIALDAVVASAMKIMIIFIVFYEITSFLVENFGVMPALILMVAVAVGILAIALWKAAIAMSVLTLGMAAIVGIGAALAAWYMGQQQVGYQMGTRFVPHTGLALVHEGEIIYNPSTGRPTGFAPESTPTIHQTEVKIEIGEVHTRADFDDLDIKIRRALRDALKEKE</sequence>
<feature type="transmembrane region" description="Helical" evidence="1">
    <location>
        <begin position="50"/>
        <end position="68"/>
    </location>
</feature>
<gene>
    <name evidence="2" type="ORF">DRH29_03595</name>
</gene>